<dbReference type="EMBL" id="JAIFRP010000030">
    <property type="protein sequence ID" value="KAK2583085.1"/>
    <property type="molecule type" value="Genomic_DNA"/>
</dbReference>
<dbReference type="FunFam" id="1.10.150.240:FF:000001">
    <property type="entry name" value="Haloacid dehalogenase-like hydrolase domain"/>
    <property type="match status" value="1"/>
</dbReference>
<keyword evidence="4" id="KW-0378">Hydrolase</keyword>
<dbReference type="InterPro" id="IPR023198">
    <property type="entry name" value="PGP-like_dom2"/>
</dbReference>
<dbReference type="GO" id="GO:0046872">
    <property type="term" value="F:metal ion binding"/>
    <property type="evidence" value="ECO:0007669"/>
    <property type="project" value="UniProtKB-KW"/>
</dbReference>
<dbReference type="InterPro" id="IPR006439">
    <property type="entry name" value="HAD-SF_hydro_IA"/>
</dbReference>
<dbReference type="PANTHER" id="PTHR18901">
    <property type="entry name" value="2-DEOXYGLUCOSE-6-PHOSPHATE PHOSPHATASE 2"/>
    <property type="match status" value="1"/>
</dbReference>
<comment type="cofactor">
    <cofactor evidence="1">
        <name>Mg(2+)</name>
        <dbReference type="ChEBI" id="CHEBI:18420"/>
    </cofactor>
</comment>
<dbReference type="Proteomes" id="UP001258017">
    <property type="component" value="Unassembled WGS sequence"/>
</dbReference>
<dbReference type="AlphaFoldDB" id="A0AAD9VR73"/>
<dbReference type="NCBIfam" id="TIGR01509">
    <property type="entry name" value="HAD-SF-IA-v3"/>
    <property type="match status" value="1"/>
</dbReference>
<dbReference type="SUPFAM" id="SSF56784">
    <property type="entry name" value="HAD-like"/>
    <property type="match status" value="1"/>
</dbReference>
<evidence type="ECO:0000256" key="7">
    <source>
        <dbReference type="ARBA" id="ARBA00066578"/>
    </source>
</evidence>
<dbReference type="InterPro" id="IPR041492">
    <property type="entry name" value="HAD_2"/>
</dbReference>
<reference evidence="9" key="2">
    <citation type="journal article" date="2023" name="Commun. Biol.">
        <title>Intrasexual cuticular hydrocarbon dimorphism in a wasp sheds light on hydrocarbon biosynthesis genes in Hymenoptera.</title>
        <authorList>
            <person name="Moris V.C."/>
            <person name="Podsiadlowski L."/>
            <person name="Martin S."/>
            <person name="Oeyen J.P."/>
            <person name="Donath A."/>
            <person name="Petersen M."/>
            <person name="Wilbrandt J."/>
            <person name="Misof B."/>
            <person name="Liedtke D."/>
            <person name="Thamm M."/>
            <person name="Scheiner R."/>
            <person name="Schmitt T."/>
            <person name="Niehuis O."/>
        </authorList>
    </citation>
    <scope>NUCLEOTIDE SEQUENCE</scope>
    <source>
        <strain evidence="9">GBR_01_08_01A</strain>
    </source>
</reference>
<evidence type="ECO:0000256" key="1">
    <source>
        <dbReference type="ARBA" id="ARBA00001946"/>
    </source>
</evidence>
<dbReference type="EC" id="3.1.3.96" evidence="7"/>
<evidence type="ECO:0000256" key="3">
    <source>
        <dbReference type="ARBA" id="ARBA00022723"/>
    </source>
</evidence>
<proteinExistence type="inferred from homology"/>
<dbReference type="GO" id="GO:1990738">
    <property type="term" value="F:pseudouridine 5'-phosphatase activity"/>
    <property type="evidence" value="ECO:0007669"/>
    <property type="project" value="UniProtKB-EC"/>
</dbReference>
<accession>A0AAD9VR73</accession>
<keyword evidence="5" id="KW-0460">Magnesium</keyword>
<evidence type="ECO:0000256" key="6">
    <source>
        <dbReference type="ARBA" id="ARBA00052504"/>
    </source>
</evidence>
<dbReference type="SFLD" id="SFLDG01135">
    <property type="entry name" value="C1.5.6:_HAD__Beta-PGM__Phospha"/>
    <property type="match status" value="1"/>
</dbReference>
<protein>
    <recommendedName>
        <fullName evidence="7">pseudouridine 5'-phosphatase</fullName>
        <ecNumber evidence="7">3.1.3.96</ecNumber>
    </recommendedName>
    <alternativeName>
        <fullName evidence="8">Pseudouridine-5'-monophosphatase</fullName>
    </alternativeName>
</protein>
<organism evidence="9 10">
    <name type="scientific">Odynerus spinipes</name>
    <dbReference type="NCBI Taxonomy" id="1348599"/>
    <lineage>
        <taxon>Eukaryota</taxon>
        <taxon>Metazoa</taxon>
        <taxon>Ecdysozoa</taxon>
        <taxon>Arthropoda</taxon>
        <taxon>Hexapoda</taxon>
        <taxon>Insecta</taxon>
        <taxon>Pterygota</taxon>
        <taxon>Neoptera</taxon>
        <taxon>Endopterygota</taxon>
        <taxon>Hymenoptera</taxon>
        <taxon>Apocrita</taxon>
        <taxon>Aculeata</taxon>
        <taxon>Vespoidea</taxon>
        <taxon>Vespidae</taxon>
        <taxon>Eumeninae</taxon>
        <taxon>Odynerus</taxon>
    </lineage>
</organism>
<dbReference type="PANTHER" id="PTHR18901:SF38">
    <property type="entry name" value="PSEUDOURIDINE-5'-PHOSPHATASE"/>
    <property type="match status" value="1"/>
</dbReference>
<gene>
    <name evidence="9" type="ORF">KPH14_009116</name>
</gene>
<comment type="similarity">
    <text evidence="2">Belongs to the HAD-like hydrolase superfamily. CbbY/CbbZ/Gph/YieH family.</text>
</comment>
<keyword evidence="3" id="KW-0479">Metal-binding</keyword>
<reference evidence="9" key="1">
    <citation type="submission" date="2021-08" db="EMBL/GenBank/DDBJ databases">
        <authorList>
            <person name="Misof B."/>
            <person name="Oliver O."/>
            <person name="Podsiadlowski L."/>
            <person name="Donath A."/>
            <person name="Peters R."/>
            <person name="Mayer C."/>
            <person name="Rust J."/>
            <person name="Gunkel S."/>
            <person name="Lesny P."/>
            <person name="Martin S."/>
            <person name="Oeyen J.P."/>
            <person name="Petersen M."/>
            <person name="Panagiotis P."/>
            <person name="Wilbrandt J."/>
            <person name="Tanja T."/>
        </authorList>
    </citation>
    <scope>NUCLEOTIDE SEQUENCE</scope>
    <source>
        <strain evidence="9">GBR_01_08_01A</strain>
        <tissue evidence="9">Thorax + abdomen</tissue>
    </source>
</reference>
<dbReference type="InterPro" id="IPR036412">
    <property type="entry name" value="HAD-like_sf"/>
</dbReference>
<dbReference type="Gene3D" id="1.10.150.240">
    <property type="entry name" value="Putative phosphatase, domain 2"/>
    <property type="match status" value="1"/>
</dbReference>
<keyword evidence="10" id="KW-1185">Reference proteome</keyword>
<dbReference type="Gene3D" id="3.40.50.1000">
    <property type="entry name" value="HAD superfamily/HAD-like"/>
    <property type="match status" value="1"/>
</dbReference>
<sequence>MATTDFKKVTHCIFDMDGLLLDTETLYTIAYNQITQKYGKTYTWEHKTKIMGYKSSEAAQTIVDMLELPISGKEFENQLIEIYKDMFPKCKLMPGVQRLLQHLKKNNVPIALATSSSKESSDIKTQNWQHIFDLFLHKVYGGTDPEVTRGKPSPDIFFVAARRFPDNPEPSQCLVFEDSPNGVDAAIAAGMQVVMVPDPLLDKKYIKNATIVLNSLEDFRPELFGLPPY</sequence>
<dbReference type="SFLD" id="SFLDS00003">
    <property type="entry name" value="Haloacid_Dehalogenase"/>
    <property type="match status" value="1"/>
</dbReference>
<name>A0AAD9VR73_9HYME</name>
<comment type="caution">
    <text evidence="9">The sequence shown here is derived from an EMBL/GenBank/DDBJ whole genome shotgun (WGS) entry which is preliminary data.</text>
</comment>
<evidence type="ECO:0000256" key="5">
    <source>
        <dbReference type="ARBA" id="ARBA00022842"/>
    </source>
</evidence>
<evidence type="ECO:0000256" key="2">
    <source>
        <dbReference type="ARBA" id="ARBA00006171"/>
    </source>
</evidence>
<comment type="catalytic activity">
    <reaction evidence="6">
        <text>psi-UMP + H2O = pseudouridine + phosphate</text>
        <dbReference type="Rhea" id="RHEA:10944"/>
        <dbReference type="ChEBI" id="CHEBI:15377"/>
        <dbReference type="ChEBI" id="CHEBI:17802"/>
        <dbReference type="ChEBI" id="CHEBI:43474"/>
        <dbReference type="ChEBI" id="CHEBI:58380"/>
        <dbReference type="EC" id="3.1.3.96"/>
    </reaction>
</comment>
<evidence type="ECO:0000256" key="8">
    <source>
        <dbReference type="ARBA" id="ARBA00083904"/>
    </source>
</evidence>
<evidence type="ECO:0000313" key="9">
    <source>
        <dbReference type="EMBL" id="KAK2583085.1"/>
    </source>
</evidence>
<dbReference type="FunFam" id="3.40.50.1000:FF:000055">
    <property type="entry name" value="Haloacid dehalogenase-like hydrolase family protein"/>
    <property type="match status" value="1"/>
</dbReference>
<dbReference type="SFLD" id="SFLDG01129">
    <property type="entry name" value="C1.5:_HAD__Beta-PGM__Phosphata"/>
    <property type="match status" value="1"/>
</dbReference>
<dbReference type="InterPro" id="IPR023214">
    <property type="entry name" value="HAD_sf"/>
</dbReference>
<dbReference type="Pfam" id="PF13419">
    <property type="entry name" value="HAD_2"/>
    <property type="match status" value="1"/>
</dbReference>
<evidence type="ECO:0000313" key="10">
    <source>
        <dbReference type="Proteomes" id="UP001258017"/>
    </source>
</evidence>
<evidence type="ECO:0000256" key="4">
    <source>
        <dbReference type="ARBA" id="ARBA00022801"/>
    </source>
</evidence>